<accession>A0A3M7S4N3</accession>
<dbReference type="Proteomes" id="UP000276133">
    <property type="component" value="Unassembled WGS sequence"/>
</dbReference>
<keyword evidence="2" id="KW-1185">Reference proteome</keyword>
<organism evidence="1 2">
    <name type="scientific">Brachionus plicatilis</name>
    <name type="common">Marine rotifer</name>
    <name type="synonym">Brachionus muelleri</name>
    <dbReference type="NCBI Taxonomy" id="10195"/>
    <lineage>
        <taxon>Eukaryota</taxon>
        <taxon>Metazoa</taxon>
        <taxon>Spiralia</taxon>
        <taxon>Gnathifera</taxon>
        <taxon>Rotifera</taxon>
        <taxon>Eurotatoria</taxon>
        <taxon>Monogononta</taxon>
        <taxon>Pseudotrocha</taxon>
        <taxon>Ploima</taxon>
        <taxon>Brachionidae</taxon>
        <taxon>Brachionus</taxon>
    </lineage>
</organism>
<dbReference type="OrthoDB" id="5577658at2759"/>
<proteinExistence type="predicted"/>
<dbReference type="AlphaFoldDB" id="A0A3M7S4N3"/>
<dbReference type="EMBL" id="REGN01002048">
    <property type="protein sequence ID" value="RNA30741.1"/>
    <property type="molecule type" value="Genomic_DNA"/>
</dbReference>
<gene>
    <name evidence="1" type="ORF">BpHYR1_025579</name>
</gene>
<sequence length="305" mass="34608">MVARNMAVSVYVTNKKDIFEINYPSEPVIAEASAYLMNSIGHHRMVDILIDCLESSLISKGEKGETISKLILLFAKDKAANKDQVQDPLKFLDITRVGEFLQTLYGKCEEKRGSVENDWLCSGKKKHCCIKMINEQIKNASILLNGFINFNHFVPPKYFMSNTLLVPALKRRAAYQCKQNEKSIDFINPVCINKENLDLIRALIVQVKLYHDPSKPRHKSYVEYAFKEMSKDFTGQKGFLAIISSQGISQNIFPILNSGLDVKLVSFSQANEKIFKSNQDSDNIKLSHLGQFTNIQLNQQNCDNS</sequence>
<dbReference type="PANTHER" id="PTHR33266:SF1">
    <property type="entry name" value="F-BOX DOMAIN-CONTAINING PROTEIN"/>
    <property type="match status" value="1"/>
</dbReference>
<dbReference type="PANTHER" id="PTHR33266">
    <property type="entry name" value="CHROMOSOME 15, WHOLE GENOME SHOTGUN SEQUENCE"/>
    <property type="match status" value="1"/>
</dbReference>
<reference evidence="1 2" key="1">
    <citation type="journal article" date="2018" name="Sci. Rep.">
        <title>Genomic signatures of local adaptation to the degree of environmental predictability in rotifers.</title>
        <authorList>
            <person name="Franch-Gras L."/>
            <person name="Hahn C."/>
            <person name="Garcia-Roger E.M."/>
            <person name="Carmona M.J."/>
            <person name="Serra M."/>
            <person name="Gomez A."/>
        </authorList>
    </citation>
    <scope>NUCLEOTIDE SEQUENCE [LARGE SCALE GENOMIC DNA]</scope>
    <source>
        <strain evidence="1">HYR1</strain>
    </source>
</reference>
<evidence type="ECO:0000313" key="1">
    <source>
        <dbReference type="EMBL" id="RNA30741.1"/>
    </source>
</evidence>
<protein>
    <submittedName>
        <fullName evidence="1">G2 mitotic-specific cyclin</fullName>
    </submittedName>
</protein>
<comment type="caution">
    <text evidence="1">The sequence shown here is derived from an EMBL/GenBank/DDBJ whole genome shotgun (WGS) entry which is preliminary data.</text>
</comment>
<name>A0A3M7S4N3_BRAPC</name>
<evidence type="ECO:0000313" key="2">
    <source>
        <dbReference type="Proteomes" id="UP000276133"/>
    </source>
</evidence>